<dbReference type="Gene3D" id="3.30.160.60">
    <property type="entry name" value="Classic Zinc Finger"/>
    <property type="match status" value="7"/>
</dbReference>
<dbReference type="InterPro" id="IPR036236">
    <property type="entry name" value="Znf_C2H2_sf"/>
</dbReference>
<dbReference type="SUPFAM" id="SSF57667">
    <property type="entry name" value="beta-beta-alpha zinc fingers"/>
    <property type="match status" value="5"/>
</dbReference>
<keyword evidence="5 8" id="KW-0863">Zinc-finger</keyword>
<dbReference type="Ensembl" id="ENSCLMT00005021688.1">
    <property type="protein sequence ID" value="ENSCLMP00005020634.1"/>
    <property type="gene ID" value="ENSCLMG00005010332.1"/>
</dbReference>
<comment type="subcellular location">
    <subcellularLocation>
        <location evidence="1">Nucleus</location>
    </subcellularLocation>
</comment>
<dbReference type="FunFam" id="3.30.160.60:FF:001442">
    <property type="entry name" value="zinc finger protein 696"/>
    <property type="match status" value="1"/>
</dbReference>
<feature type="domain" description="C2H2-type" evidence="10">
    <location>
        <begin position="677"/>
        <end position="708"/>
    </location>
</feature>
<feature type="domain" description="C2H2-type" evidence="10">
    <location>
        <begin position="14"/>
        <end position="41"/>
    </location>
</feature>
<feature type="compositionally biased region" description="Low complexity" evidence="9">
    <location>
        <begin position="797"/>
        <end position="807"/>
    </location>
</feature>
<feature type="domain" description="C2H2-type" evidence="10">
    <location>
        <begin position="982"/>
        <end position="1009"/>
    </location>
</feature>
<dbReference type="GO" id="GO:0008270">
    <property type="term" value="F:zinc ion binding"/>
    <property type="evidence" value="ECO:0007669"/>
    <property type="project" value="UniProtKB-KW"/>
</dbReference>
<dbReference type="PANTHER" id="PTHR16515:SF66">
    <property type="entry name" value="C2H2-TYPE DOMAIN-CONTAINING PROTEIN"/>
    <property type="match status" value="1"/>
</dbReference>
<evidence type="ECO:0000259" key="10">
    <source>
        <dbReference type="PROSITE" id="PS50157"/>
    </source>
</evidence>
<evidence type="ECO:0000313" key="12">
    <source>
        <dbReference type="Proteomes" id="UP000694565"/>
    </source>
</evidence>
<dbReference type="InterPro" id="IPR050331">
    <property type="entry name" value="Zinc_finger"/>
</dbReference>
<dbReference type="Pfam" id="PF00096">
    <property type="entry name" value="zf-C2H2"/>
    <property type="match status" value="4"/>
</dbReference>
<sequence>MLGLQGSTSTPKVYRCVACSATFTGLSSLLVHQATHASALAKVPAPSQPSTSPPETLFASMDSSREHLSPPALLPDSHSPSFFICDCGEEFQDFNRMLQHKQSHISPPQLLPPLDSNRVRSSGIGCDKVFSSQHVLFIPTVTQPGLVLSCPSTSRFPAVELPTLTDDKGDLSLEDGISIVTTPQGQCTLPRDSSEKQLETMSATAEEIPETVEDICLQSKTNSVPSNKKDESLPRNNSLMKLLASAYMKRFPRPMSQNQNNAVTPKQEVVPVDVTPVAKTEMSPINDLSIAQLRRLLAKPGIKTKAPSISRILECSKKRVVSLTKTFSPVVVLETRQKLLAPGSNGTYGRYQCGRCRRVFQNLERLTEHHFLHKKERIQCCRRCKQLIIGRLPLPDNHVCPQLVNATIHPSSSLNKKSPFPQKIVPFHSLSNSKRVFFCPLCKHSYARRWNLKMHKCQGPGSAPSPQADPAIQNAPVLRSNGEAKTDAGVNAGSHLNRNVAVGTEVTGHIKVEVTSPNSQQSTVSKLAWTHPAKSFPPFYPKSSTNEHQKNASLCGISLQQRQELSSWDAAVAVDDQATDEGEWTMPLDDEMEVIGSTKKAGNDTQVKKSAETSNLRYFVQDGVKRYPCNRCQKTYSRPSTLRRHLRLCGFRPRGAVAQSGGHGATPLTAIHTKPMFACFVCGKTFNRKDNMMVHRKRCQLLRTMEDGGQGDTQTVQQTVQQTMSGVAADCQTKEEDGGNWGIMSLPSVLPRRVTCECGVGFTSPRLLLEHLQKHAQESYTCPTCGETVNSWADYEQQPPKKQQQHQLPKKKKKQQPPQSVHQPPQRQPHAEQVANPTKKQQRIVCTRCGNTFSTRCSLRRHLSWNRCKGVRATNPSNPPKTYHCSHCNSDFPNTISLMFHQRSGACKPAIKPVRCPVCLRWFGTMDGLQKHLLTHKQSESYCCDVCQGTYPNLKSLKNHRKDHGKLDGLQRPISQEKREKKVCQYCGKTFPFQSALIRHVRVHTGEKPYKCDICGKAFGQAYFLRVHELTHWSVKRYNCTRCEKAFTHYSNAKNHTCRPSGSGGGLQPNRRAKPALTYTCHICKNVFDHLQEFNSHMRAHTGAKLYRCLGSRSPEKKIKTVQTLSVYGK</sequence>
<organism evidence="11 12">
    <name type="scientific">Cyclopterus lumpus</name>
    <name type="common">Lumpsucker</name>
    <dbReference type="NCBI Taxonomy" id="8103"/>
    <lineage>
        <taxon>Eukaryota</taxon>
        <taxon>Metazoa</taxon>
        <taxon>Chordata</taxon>
        <taxon>Craniata</taxon>
        <taxon>Vertebrata</taxon>
        <taxon>Euteleostomi</taxon>
        <taxon>Actinopterygii</taxon>
        <taxon>Neopterygii</taxon>
        <taxon>Teleostei</taxon>
        <taxon>Neoteleostei</taxon>
        <taxon>Acanthomorphata</taxon>
        <taxon>Eupercaria</taxon>
        <taxon>Perciformes</taxon>
        <taxon>Cottioidei</taxon>
        <taxon>Cottales</taxon>
        <taxon>Cyclopteridae</taxon>
        <taxon>Cyclopterus</taxon>
    </lineage>
</organism>
<dbReference type="GO" id="GO:0005634">
    <property type="term" value="C:nucleus"/>
    <property type="evidence" value="ECO:0007669"/>
    <property type="project" value="UniProtKB-SubCell"/>
</dbReference>
<evidence type="ECO:0000256" key="9">
    <source>
        <dbReference type="SAM" id="MobiDB-lite"/>
    </source>
</evidence>
<dbReference type="Proteomes" id="UP000694565">
    <property type="component" value="Unplaced"/>
</dbReference>
<dbReference type="PROSITE" id="PS50157">
    <property type="entry name" value="ZINC_FINGER_C2H2_2"/>
    <property type="match status" value="10"/>
</dbReference>
<keyword evidence="3" id="KW-0479">Metal-binding</keyword>
<keyword evidence="6" id="KW-0862">Zinc</keyword>
<evidence type="ECO:0000256" key="3">
    <source>
        <dbReference type="ARBA" id="ARBA00022723"/>
    </source>
</evidence>
<feature type="compositionally biased region" description="Low complexity" evidence="9">
    <location>
        <begin position="816"/>
        <end position="825"/>
    </location>
</feature>
<evidence type="ECO:0000256" key="7">
    <source>
        <dbReference type="ARBA" id="ARBA00023242"/>
    </source>
</evidence>
<feature type="domain" description="C2H2-type" evidence="10">
    <location>
        <begin position="1079"/>
        <end position="1106"/>
    </location>
</feature>
<feature type="domain" description="C2H2-type" evidence="10">
    <location>
        <begin position="1010"/>
        <end position="1037"/>
    </location>
</feature>
<keyword evidence="4" id="KW-0677">Repeat</keyword>
<dbReference type="GeneTree" id="ENSGT00940000166443"/>
<name>A0A8C2Z585_CYCLU</name>
<proteinExistence type="inferred from homology"/>
<evidence type="ECO:0000256" key="6">
    <source>
        <dbReference type="ARBA" id="ARBA00022833"/>
    </source>
</evidence>
<feature type="region of interest" description="Disordered" evidence="9">
    <location>
        <begin position="796"/>
        <end position="839"/>
    </location>
</feature>
<evidence type="ECO:0000313" key="11">
    <source>
        <dbReference type="Ensembl" id="ENSCLMP00005020634.1"/>
    </source>
</evidence>
<evidence type="ECO:0000256" key="1">
    <source>
        <dbReference type="ARBA" id="ARBA00004123"/>
    </source>
</evidence>
<dbReference type="Pfam" id="PF13912">
    <property type="entry name" value="zf-C2H2_6"/>
    <property type="match status" value="3"/>
</dbReference>
<protein>
    <recommendedName>
        <fullName evidence="10">C2H2-type domain-containing protein</fullName>
    </recommendedName>
</protein>
<dbReference type="SMART" id="SM00355">
    <property type="entry name" value="ZnF_C2H2"/>
    <property type="match status" value="14"/>
</dbReference>
<dbReference type="AlphaFoldDB" id="A0A8C2Z585"/>
<accession>A0A8C2Z585</accession>
<evidence type="ECO:0000256" key="8">
    <source>
        <dbReference type="PROSITE-ProRule" id="PRU00042"/>
    </source>
</evidence>
<feature type="domain" description="C2H2-type" evidence="10">
    <location>
        <begin position="351"/>
        <end position="378"/>
    </location>
</feature>
<dbReference type="PANTHER" id="PTHR16515">
    <property type="entry name" value="PR DOMAIN ZINC FINGER PROTEIN"/>
    <property type="match status" value="1"/>
</dbReference>
<feature type="domain" description="C2H2-type" evidence="10">
    <location>
        <begin position="914"/>
        <end position="941"/>
    </location>
</feature>
<dbReference type="GO" id="GO:0010468">
    <property type="term" value="P:regulation of gene expression"/>
    <property type="evidence" value="ECO:0007669"/>
    <property type="project" value="TreeGrafter"/>
</dbReference>
<feature type="domain" description="C2H2-type" evidence="10">
    <location>
        <begin position="1038"/>
        <end position="1069"/>
    </location>
</feature>
<reference evidence="11" key="1">
    <citation type="submission" date="2025-08" db="UniProtKB">
        <authorList>
            <consortium name="Ensembl"/>
        </authorList>
    </citation>
    <scope>IDENTIFICATION</scope>
</reference>
<dbReference type="InterPro" id="IPR013087">
    <property type="entry name" value="Znf_C2H2_type"/>
</dbReference>
<evidence type="ECO:0000256" key="5">
    <source>
        <dbReference type="ARBA" id="ARBA00022771"/>
    </source>
</evidence>
<dbReference type="FunFam" id="3.30.160.60:FF:001818">
    <property type="entry name" value="GDNF-inducible zinc finger protein 1 isoform X1"/>
    <property type="match status" value="1"/>
</dbReference>
<feature type="domain" description="C2H2-type" evidence="10">
    <location>
        <begin position="627"/>
        <end position="648"/>
    </location>
</feature>
<evidence type="ECO:0000256" key="4">
    <source>
        <dbReference type="ARBA" id="ARBA00022737"/>
    </source>
</evidence>
<evidence type="ECO:0000256" key="2">
    <source>
        <dbReference type="ARBA" id="ARBA00006991"/>
    </source>
</evidence>
<reference evidence="11" key="2">
    <citation type="submission" date="2025-09" db="UniProtKB">
        <authorList>
            <consortium name="Ensembl"/>
        </authorList>
    </citation>
    <scope>IDENTIFICATION</scope>
</reference>
<keyword evidence="7" id="KW-0539">Nucleus</keyword>
<dbReference type="PROSITE" id="PS00028">
    <property type="entry name" value="ZINC_FINGER_C2H2_1"/>
    <property type="match status" value="6"/>
</dbReference>
<keyword evidence="12" id="KW-1185">Reference proteome</keyword>
<feature type="region of interest" description="Disordered" evidence="9">
    <location>
        <begin position="42"/>
        <end position="62"/>
    </location>
</feature>
<comment type="similarity">
    <text evidence="2">Belongs to the krueppel C2H2-type zinc-finger protein family.</text>
</comment>
<feature type="domain" description="C2H2-type" evidence="10">
    <location>
        <begin position="883"/>
        <end position="913"/>
    </location>
</feature>